<organism evidence="1 2">
    <name type="scientific">Macrococcoides canis</name>
    <dbReference type="NCBI Taxonomy" id="1855823"/>
    <lineage>
        <taxon>Bacteria</taxon>
        <taxon>Bacillati</taxon>
        <taxon>Bacillota</taxon>
        <taxon>Bacilli</taxon>
        <taxon>Bacillales</taxon>
        <taxon>Staphylococcaceae</taxon>
        <taxon>Macrococcoides</taxon>
    </lineage>
</organism>
<name>A0A1W7A947_9STAP</name>
<evidence type="ECO:0000313" key="1">
    <source>
        <dbReference type="EMBL" id="ARQ06137.1"/>
    </source>
</evidence>
<dbReference type="InterPro" id="IPR016024">
    <property type="entry name" value="ARM-type_fold"/>
</dbReference>
<dbReference type="Gene3D" id="1.25.40.290">
    <property type="entry name" value="ARM repeat domains"/>
    <property type="match status" value="1"/>
</dbReference>
<dbReference type="AlphaFoldDB" id="A0A1W7A947"/>
<sequence length="226" mass="26942">MLTIEAIKAAYEPWRNEGHQAQMEKYMKYQFKYLGIKKTETTPLMRELFKDYGLPTNKSEVKRLVSDCFDQEAREYHYIGMIILNKSSKFFDGTDLEFIKSLILTHTWWDSVDTISPNILGDIVKRSPEVKPVLLEWCTDENFWLRRAALLHQLKFKQQMDTQLLEQMIEILKDESEFFIRKAIGWILREYSKTDADYVINFVNTHELSNLSTREALKWLNNRQKL</sequence>
<dbReference type="PANTHER" id="PTHR34070">
    <property type="entry name" value="ARMADILLO-TYPE FOLD"/>
    <property type="match status" value="1"/>
</dbReference>
<evidence type="ECO:0000313" key="2">
    <source>
        <dbReference type="Proteomes" id="UP000194154"/>
    </source>
</evidence>
<accession>A0A1W7A947</accession>
<protein>
    <submittedName>
        <fullName evidence="1">DNA alkylation repair enzyme</fullName>
    </submittedName>
</protein>
<dbReference type="Pfam" id="PF08713">
    <property type="entry name" value="DNA_alkylation"/>
    <property type="match status" value="1"/>
</dbReference>
<dbReference type="CDD" id="cd07064">
    <property type="entry name" value="AlkD_like_1"/>
    <property type="match status" value="1"/>
</dbReference>
<dbReference type="STRING" id="1855823.MCCS_04740"/>
<dbReference type="KEGG" id="mcak:MCCS_04740"/>
<proteinExistence type="predicted"/>
<dbReference type="RefSeq" id="WP_086041823.1">
    <property type="nucleotide sequence ID" value="NZ_CBCRZA010000003.1"/>
</dbReference>
<dbReference type="OrthoDB" id="9775346at2"/>
<dbReference type="GeneID" id="35294617"/>
<dbReference type="SUPFAM" id="SSF48371">
    <property type="entry name" value="ARM repeat"/>
    <property type="match status" value="1"/>
</dbReference>
<dbReference type="Gene3D" id="1.20.1660.10">
    <property type="entry name" value="Hypothetical protein (EF3068)"/>
    <property type="match status" value="1"/>
</dbReference>
<dbReference type="PANTHER" id="PTHR34070:SF1">
    <property type="entry name" value="DNA ALKYLATION REPAIR PROTEIN"/>
    <property type="match status" value="1"/>
</dbReference>
<dbReference type="InterPro" id="IPR014825">
    <property type="entry name" value="DNA_alkylation"/>
</dbReference>
<gene>
    <name evidence="1" type="ORF">MCCS_04740</name>
</gene>
<reference evidence="1 2" key="1">
    <citation type="journal article" date="2017" name="Int. J. Syst. Evol. Microbiol.">
        <title>Macrococcus canis sp. nov., a skin bacterium associated with infections in dogs.</title>
        <authorList>
            <person name="Gobeli Brawand S."/>
            <person name="Cotting K."/>
            <person name="Gomez-Sanz E."/>
            <person name="Collaud A."/>
            <person name="Thomann A."/>
            <person name="Brodard I."/>
            <person name="Rodriguez-Campos S."/>
            <person name="Strauss C."/>
            <person name="Perreten V."/>
        </authorList>
    </citation>
    <scope>NUCLEOTIDE SEQUENCE [LARGE SCALE GENOMIC DNA]</scope>
    <source>
        <strain evidence="1 2">KM45013</strain>
    </source>
</reference>
<dbReference type="Proteomes" id="UP000194154">
    <property type="component" value="Chromosome"/>
</dbReference>
<dbReference type="EMBL" id="CP021059">
    <property type="protein sequence ID" value="ARQ06137.1"/>
    <property type="molecule type" value="Genomic_DNA"/>
</dbReference>
<keyword evidence="2" id="KW-1185">Reference proteome</keyword>